<dbReference type="AlphaFoldDB" id="A0A8D8KHG2"/>
<sequence>MEETEPSVTKVDAMLQTENSDQLHLQINEISNKYTFLVKTSEQKDDLIKLLIKEKNILDGEKILVRKNKLKPNISKLYYLVYSFHSNHIYTYYLKCKRETLFVYKLMCPLEMESI</sequence>
<protein>
    <submittedName>
        <fullName evidence="1">(northern house mosquito) hypothetical protein</fullName>
    </submittedName>
</protein>
<name>A0A8D8KHG2_CULPI</name>
<dbReference type="EMBL" id="HBUE01320182">
    <property type="protein sequence ID" value="CAG6587637.1"/>
    <property type="molecule type" value="Transcribed_RNA"/>
</dbReference>
<proteinExistence type="predicted"/>
<organism evidence="1">
    <name type="scientific">Culex pipiens</name>
    <name type="common">House mosquito</name>
    <dbReference type="NCBI Taxonomy" id="7175"/>
    <lineage>
        <taxon>Eukaryota</taxon>
        <taxon>Metazoa</taxon>
        <taxon>Ecdysozoa</taxon>
        <taxon>Arthropoda</taxon>
        <taxon>Hexapoda</taxon>
        <taxon>Insecta</taxon>
        <taxon>Pterygota</taxon>
        <taxon>Neoptera</taxon>
        <taxon>Endopterygota</taxon>
        <taxon>Diptera</taxon>
        <taxon>Nematocera</taxon>
        <taxon>Culicoidea</taxon>
        <taxon>Culicidae</taxon>
        <taxon>Culicinae</taxon>
        <taxon>Culicini</taxon>
        <taxon>Culex</taxon>
        <taxon>Culex</taxon>
    </lineage>
</organism>
<accession>A0A8D8KHG2</accession>
<reference evidence="1" key="1">
    <citation type="submission" date="2021-05" db="EMBL/GenBank/DDBJ databases">
        <authorList>
            <person name="Alioto T."/>
            <person name="Alioto T."/>
            <person name="Gomez Garrido J."/>
        </authorList>
    </citation>
    <scope>NUCLEOTIDE SEQUENCE</scope>
</reference>
<dbReference type="EMBL" id="HBUE01213672">
    <property type="protein sequence ID" value="CAG6535649.1"/>
    <property type="molecule type" value="Transcribed_RNA"/>
</dbReference>
<evidence type="ECO:0000313" key="1">
    <source>
        <dbReference type="EMBL" id="CAG6587637.1"/>
    </source>
</evidence>